<dbReference type="GO" id="GO:0051301">
    <property type="term" value="P:cell division"/>
    <property type="evidence" value="ECO:0007669"/>
    <property type="project" value="UniProtKB-KW"/>
</dbReference>
<dbReference type="AlphaFoldDB" id="H0ULD3"/>
<evidence type="ECO:0000256" key="13">
    <source>
        <dbReference type="ARBA" id="ARBA00047833"/>
    </source>
</evidence>
<dbReference type="InterPro" id="IPR013221">
    <property type="entry name" value="Mur_ligase_cen"/>
</dbReference>
<evidence type="ECO:0000256" key="14">
    <source>
        <dbReference type="HAMAP-Rule" id="MF_00046"/>
    </source>
</evidence>
<dbReference type="EMBL" id="CM001376">
    <property type="protein sequence ID" value="EHM13492.1"/>
    <property type="molecule type" value="Genomic_DNA"/>
</dbReference>
<keyword evidence="10 14" id="KW-0573">Peptidoglycan synthesis</keyword>
<keyword evidence="7 14" id="KW-0547">Nucleotide-binding</keyword>
<feature type="binding site" evidence="14">
    <location>
        <begin position="120"/>
        <end position="126"/>
    </location>
    <ligand>
        <name>ATP</name>
        <dbReference type="ChEBI" id="CHEBI:30616"/>
    </ligand>
</feature>
<feature type="domain" description="Mur ligase N-terminal catalytic" evidence="15">
    <location>
        <begin position="14"/>
        <end position="111"/>
    </location>
</feature>
<comment type="catalytic activity">
    <reaction evidence="13 14">
        <text>UDP-N-acetyl-alpha-D-muramate + L-alanine + ATP = UDP-N-acetyl-alpha-D-muramoyl-L-alanine + ADP + phosphate + H(+)</text>
        <dbReference type="Rhea" id="RHEA:23372"/>
        <dbReference type="ChEBI" id="CHEBI:15378"/>
        <dbReference type="ChEBI" id="CHEBI:30616"/>
        <dbReference type="ChEBI" id="CHEBI:43474"/>
        <dbReference type="ChEBI" id="CHEBI:57972"/>
        <dbReference type="ChEBI" id="CHEBI:70757"/>
        <dbReference type="ChEBI" id="CHEBI:83898"/>
        <dbReference type="ChEBI" id="CHEBI:456216"/>
        <dbReference type="EC" id="6.3.2.8"/>
    </reaction>
</comment>
<dbReference type="EC" id="6.3.2.8" evidence="3 14"/>
<organism evidence="18 19">
    <name type="scientific">Jonquetella anthropi DSM 22815</name>
    <dbReference type="NCBI Taxonomy" id="885272"/>
    <lineage>
        <taxon>Bacteria</taxon>
        <taxon>Thermotogati</taxon>
        <taxon>Synergistota</taxon>
        <taxon>Synergistia</taxon>
        <taxon>Synergistales</taxon>
        <taxon>Dethiosulfovibrionaceae</taxon>
        <taxon>Jonquetella</taxon>
    </lineage>
</organism>
<dbReference type="InterPro" id="IPR050061">
    <property type="entry name" value="MurCDEF_pg_biosynth"/>
</dbReference>
<dbReference type="GO" id="GO:0071555">
    <property type="term" value="P:cell wall organization"/>
    <property type="evidence" value="ECO:0007669"/>
    <property type="project" value="UniProtKB-KW"/>
</dbReference>
<dbReference type="Gene3D" id="3.40.50.720">
    <property type="entry name" value="NAD(P)-binding Rossmann-like Domain"/>
    <property type="match status" value="1"/>
</dbReference>
<dbReference type="InterPro" id="IPR000713">
    <property type="entry name" value="Mur_ligase_N"/>
</dbReference>
<dbReference type="InterPro" id="IPR036615">
    <property type="entry name" value="Mur_ligase_C_dom_sf"/>
</dbReference>
<dbReference type="RefSeq" id="WP_008523113.1">
    <property type="nucleotide sequence ID" value="NZ_CM001376.1"/>
</dbReference>
<evidence type="ECO:0000256" key="10">
    <source>
        <dbReference type="ARBA" id="ARBA00022984"/>
    </source>
</evidence>
<dbReference type="GO" id="GO:0005524">
    <property type="term" value="F:ATP binding"/>
    <property type="evidence" value="ECO:0007669"/>
    <property type="project" value="UniProtKB-UniRule"/>
</dbReference>
<dbReference type="PANTHER" id="PTHR43445:SF3">
    <property type="entry name" value="UDP-N-ACETYLMURAMATE--L-ALANINE LIGASE"/>
    <property type="match status" value="1"/>
</dbReference>
<keyword evidence="8 14" id="KW-0067">ATP-binding</keyword>
<accession>H0ULD3</accession>
<evidence type="ECO:0000313" key="18">
    <source>
        <dbReference type="EMBL" id="EHM13492.1"/>
    </source>
</evidence>
<feature type="domain" description="Mur ligase central" evidence="17">
    <location>
        <begin position="118"/>
        <end position="301"/>
    </location>
</feature>
<keyword evidence="6 14" id="KW-0132">Cell division</keyword>
<evidence type="ECO:0000256" key="2">
    <source>
        <dbReference type="ARBA" id="ARBA00004752"/>
    </source>
</evidence>
<evidence type="ECO:0000259" key="15">
    <source>
        <dbReference type="Pfam" id="PF01225"/>
    </source>
</evidence>
<dbReference type="UniPathway" id="UPA00219"/>
<evidence type="ECO:0000259" key="16">
    <source>
        <dbReference type="Pfam" id="PF02875"/>
    </source>
</evidence>
<sequence>MASTSLDLSRVRSIHLMGVGGAGMSGLALLYKALGFQVTGCDMGNSCYTTKVREAGVPVYLGHDPHHLDDHKADILAYSSAIPSDNPELVTARERGIPVVQRAELLSLLFNSRCGVGVAGTHGKTTTTSMISLIAERAGLEPTVAIGGELCDIGCNAKLGNGNVMVAELDESDGSFQFFQPSVAVVTNVDWDHVNYYPSRQSVVDAFVSFLANVPSDGFEVLCGDDPGVRALLGRLEGQNCQNRVTYGLEKGNDFYPTNLEQYPGGGMSYTLNRFGRQVGRVRLTVSGTHNLLNSLAALAAGSRLGISFDLMVSALNEFHGVKRRLQQKGNAGDDILVYDDYGHHPNELKATLTALGQMFPKRRLVVVFQPHRYTRTAALYEQFAQVLSQADQVILLPIYAADEQQIPGVSSSLIQDKIHERHPGLCHLVRDKVDAEACVMSVLQPGDLLLTAGAGDVCVIGDLILQNLKAPCSATA</sequence>
<dbReference type="PANTHER" id="PTHR43445">
    <property type="entry name" value="UDP-N-ACETYLMURAMATE--L-ALANINE LIGASE-RELATED"/>
    <property type="match status" value="1"/>
</dbReference>
<dbReference type="GO" id="GO:0008360">
    <property type="term" value="P:regulation of cell shape"/>
    <property type="evidence" value="ECO:0007669"/>
    <property type="project" value="UniProtKB-KW"/>
</dbReference>
<evidence type="ECO:0000256" key="12">
    <source>
        <dbReference type="ARBA" id="ARBA00023316"/>
    </source>
</evidence>
<keyword evidence="11 14" id="KW-0131">Cell cycle</keyword>
<comment type="subcellular location">
    <subcellularLocation>
        <location evidence="1 14">Cytoplasm</location>
    </subcellularLocation>
</comment>
<keyword evidence="9 14" id="KW-0133">Cell shape</keyword>
<comment type="similarity">
    <text evidence="14">Belongs to the MurCDEF family.</text>
</comment>
<name>H0ULD3_9BACT</name>
<evidence type="ECO:0000256" key="7">
    <source>
        <dbReference type="ARBA" id="ARBA00022741"/>
    </source>
</evidence>
<evidence type="ECO:0000256" key="4">
    <source>
        <dbReference type="ARBA" id="ARBA00022490"/>
    </source>
</evidence>
<dbReference type="Proteomes" id="UP000003806">
    <property type="component" value="Chromosome"/>
</dbReference>
<evidence type="ECO:0000259" key="17">
    <source>
        <dbReference type="Pfam" id="PF08245"/>
    </source>
</evidence>
<comment type="function">
    <text evidence="14">Cell wall formation.</text>
</comment>
<gene>
    <name evidence="14" type="primary">murC</name>
    <name evidence="18" type="ORF">JonanDRAFT_1125</name>
</gene>
<dbReference type="eggNOG" id="COG0773">
    <property type="taxonomic scope" value="Bacteria"/>
</dbReference>
<evidence type="ECO:0000256" key="6">
    <source>
        <dbReference type="ARBA" id="ARBA00022618"/>
    </source>
</evidence>
<dbReference type="STRING" id="885272.JonanDRAFT_1125"/>
<dbReference type="Pfam" id="PF08245">
    <property type="entry name" value="Mur_ligase_M"/>
    <property type="match status" value="1"/>
</dbReference>
<dbReference type="InterPro" id="IPR005758">
    <property type="entry name" value="UDP-N-AcMur_Ala_ligase_MurC"/>
</dbReference>
<keyword evidence="12 14" id="KW-0961">Cell wall biogenesis/degradation</keyword>
<dbReference type="NCBIfam" id="TIGR01082">
    <property type="entry name" value="murC"/>
    <property type="match status" value="1"/>
</dbReference>
<keyword evidence="19" id="KW-1185">Reference proteome</keyword>
<dbReference type="GO" id="GO:0008763">
    <property type="term" value="F:UDP-N-acetylmuramate-L-alanine ligase activity"/>
    <property type="evidence" value="ECO:0007669"/>
    <property type="project" value="UniProtKB-UniRule"/>
</dbReference>
<dbReference type="Gene3D" id="3.40.1190.10">
    <property type="entry name" value="Mur-like, catalytic domain"/>
    <property type="match status" value="1"/>
</dbReference>
<feature type="domain" description="Mur ligase C-terminal" evidence="16">
    <location>
        <begin position="324"/>
        <end position="456"/>
    </location>
</feature>
<evidence type="ECO:0000256" key="3">
    <source>
        <dbReference type="ARBA" id="ARBA00012211"/>
    </source>
</evidence>
<comment type="pathway">
    <text evidence="2 14">Cell wall biogenesis; peptidoglycan biosynthesis.</text>
</comment>
<dbReference type="Pfam" id="PF01225">
    <property type="entry name" value="Mur_ligase"/>
    <property type="match status" value="1"/>
</dbReference>
<dbReference type="GO" id="GO:0009252">
    <property type="term" value="P:peptidoglycan biosynthetic process"/>
    <property type="evidence" value="ECO:0007669"/>
    <property type="project" value="UniProtKB-UniRule"/>
</dbReference>
<dbReference type="InterPro" id="IPR036565">
    <property type="entry name" value="Mur-like_cat_sf"/>
</dbReference>
<evidence type="ECO:0000256" key="1">
    <source>
        <dbReference type="ARBA" id="ARBA00004496"/>
    </source>
</evidence>
<dbReference type="Gene3D" id="3.90.190.20">
    <property type="entry name" value="Mur ligase, C-terminal domain"/>
    <property type="match status" value="1"/>
</dbReference>
<evidence type="ECO:0000256" key="9">
    <source>
        <dbReference type="ARBA" id="ARBA00022960"/>
    </source>
</evidence>
<proteinExistence type="inferred from homology"/>
<keyword evidence="5 14" id="KW-0436">Ligase</keyword>
<keyword evidence="4 14" id="KW-0963">Cytoplasm</keyword>
<evidence type="ECO:0000256" key="8">
    <source>
        <dbReference type="ARBA" id="ARBA00022840"/>
    </source>
</evidence>
<dbReference type="HAMAP" id="MF_00046">
    <property type="entry name" value="MurC"/>
    <property type="match status" value="1"/>
</dbReference>
<evidence type="ECO:0000313" key="19">
    <source>
        <dbReference type="Proteomes" id="UP000003806"/>
    </source>
</evidence>
<dbReference type="SUPFAM" id="SSF53623">
    <property type="entry name" value="MurD-like peptide ligases, catalytic domain"/>
    <property type="match status" value="1"/>
</dbReference>
<evidence type="ECO:0000256" key="11">
    <source>
        <dbReference type="ARBA" id="ARBA00023306"/>
    </source>
</evidence>
<protein>
    <recommendedName>
        <fullName evidence="3 14">UDP-N-acetylmuramate--L-alanine ligase</fullName>
        <ecNumber evidence="3 14">6.3.2.8</ecNumber>
    </recommendedName>
    <alternativeName>
        <fullName evidence="14">UDP-N-acetylmuramoyl-L-alanine synthetase</fullName>
    </alternativeName>
</protein>
<dbReference type="SUPFAM" id="SSF51984">
    <property type="entry name" value="MurCD N-terminal domain"/>
    <property type="match status" value="1"/>
</dbReference>
<dbReference type="SUPFAM" id="SSF53244">
    <property type="entry name" value="MurD-like peptide ligases, peptide-binding domain"/>
    <property type="match status" value="1"/>
</dbReference>
<evidence type="ECO:0000256" key="5">
    <source>
        <dbReference type="ARBA" id="ARBA00022598"/>
    </source>
</evidence>
<dbReference type="GO" id="GO:0005737">
    <property type="term" value="C:cytoplasm"/>
    <property type="evidence" value="ECO:0007669"/>
    <property type="project" value="UniProtKB-SubCell"/>
</dbReference>
<dbReference type="HOGENOM" id="CLU_028104_2_2_0"/>
<reference evidence="18 19" key="1">
    <citation type="submission" date="2011-11" db="EMBL/GenBank/DDBJ databases">
        <title>The Noncontiguous Finished genome of Jonquetella anthropi DSM 22815.</title>
        <authorList>
            <consortium name="US DOE Joint Genome Institute (JGI-PGF)"/>
            <person name="Lucas S."/>
            <person name="Copeland A."/>
            <person name="Lapidus A."/>
            <person name="Glavina del Rio T."/>
            <person name="Dalin E."/>
            <person name="Tice H."/>
            <person name="Bruce D."/>
            <person name="Goodwin L."/>
            <person name="Pitluck S."/>
            <person name="Peters L."/>
            <person name="Mikhailova N."/>
            <person name="Held B."/>
            <person name="Kyrpides N."/>
            <person name="Mavromatis K."/>
            <person name="Ivanova N."/>
            <person name="Markowitz V."/>
            <person name="Cheng J.-F."/>
            <person name="Hugenholtz P."/>
            <person name="Woyke T."/>
            <person name="Wu D."/>
            <person name="Gronow S."/>
            <person name="Wellnitz S."/>
            <person name="Brambilla E."/>
            <person name="Klenk H.-P."/>
            <person name="Eisen J.A."/>
        </authorList>
    </citation>
    <scope>NUCLEOTIDE SEQUENCE [LARGE SCALE GENOMIC DNA]</scope>
    <source>
        <strain evidence="18 19">DSM 22815</strain>
    </source>
</reference>
<dbReference type="InterPro" id="IPR004101">
    <property type="entry name" value="Mur_ligase_C"/>
</dbReference>
<dbReference type="Pfam" id="PF02875">
    <property type="entry name" value="Mur_ligase_C"/>
    <property type="match status" value="1"/>
</dbReference>